<feature type="non-terminal residue" evidence="1">
    <location>
        <position position="232"/>
    </location>
</feature>
<reference evidence="1" key="1">
    <citation type="submission" date="2018-10" db="EMBL/GenBank/DDBJ databases">
        <title>Iterative Subtractive Binning of Freshwater Chronoseries Metagenomes Recovers Nearly Complete Genomes from over Four Hundred Novel Species.</title>
        <authorList>
            <person name="Rodriguez-R L.M."/>
            <person name="Tsementzi D."/>
            <person name="Luo C."/>
            <person name="Konstantinidis K.T."/>
        </authorList>
    </citation>
    <scope>NUCLEOTIDE SEQUENCE</scope>
    <source>
        <strain evidence="1">WB7_6_001</strain>
    </source>
</reference>
<proteinExistence type="predicted"/>
<organism evidence="1 2">
    <name type="scientific">Candidatus Fonsibacter lacus</name>
    <dbReference type="NCBI Taxonomy" id="2576439"/>
    <lineage>
        <taxon>Bacteria</taxon>
        <taxon>Pseudomonadati</taxon>
        <taxon>Pseudomonadota</taxon>
        <taxon>Alphaproteobacteria</taxon>
        <taxon>Candidatus Pelagibacterales</taxon>
        <taxon>Candidatus Pelagibacterales incertae sedis</taxon>
        <taxon>Candidatus Fonsibacter</taxon>
    </lineage>
</organism>
<name>A0A964XS63_9PROT</name>
<protein>
    <submittedName>
        <fullName evidence="1">Uncharacterized protein</fullName>
    </submittedName>
</protein>
<accession>A0A964XS63</accession>
<dbReference type="Proteomes" id="UP000713222">
    <property type="component" value="Unassembled WGS sequence"/>
</dbReference>
<evidence type="ECO:0000313" key="2">
    <source>
        <dbReference type="Proteomes" id="UP000713222"/>
    </source>
</evidence>
<gene>
    <name evidence="1" type="ORF">EBV32_03905</name>
</gene>
<dbReference type="AlphaFoldDB" id="A0A964XS63"/>
<comment type="caution">
    <text evidence="1">The sequence shown here is derived from an EMBL/GenBank/DDBJ whole genome shotgun (WGS) entry which is preliminary data.</text>
</comment>
<evidence type="ECO:0000313" key="1">
    <source>
        <dbReference type="EMBL" id="NBN88217.1"/>
    </source>
</evidence>
<dbReference type="EMBL" id="RGET01000068">
    <property type="protein sequence ID" value="NBN88217.1"/>
    <property type="molecule type" value="Genomic_DNA"/>
</dbReference>
<sequence length="232" mass="26809">MVQHLGNKPFREVKSPEEMQIIDMKLDICSLMVAERNMTDANKLIIKGFLSSQFKDMSANDIEEAVKLYLGKKLSCDASFSTKMSAEYLGTILSAYRVYKREKTANEKLLLSVKVEEVQKSDAENYQEVVSYIEKSNKLPEWGSNIYLSAYEHLVAEVTKPSDEEKKRFAETVREKLKREQDFAKLEGYTTSARAKVNEIQKIITRPQTFANHCRVEYIKDYLTKKYIKLSS</sequence>